<accession>A0AAV7J4D4</accession>
<evidence type="ECO:0000313" key="1">
    <source>
        <dbReference type="EMBL" id="KAH0564130.1"/>
    </source>
</evidence>
<reference evidence="1 2" key="1">
    <citation type="journal article" date="2021" name="J. Hered.">
        <title>A chromosome-level genome assembly of the parasitoid wasp, Cotesia glomerata (Hymenoptera: Braconidae).</title>
        <authorList>
            <person name="Pinto B.J."/>
            <person name="Weis J.J."/>
            <person name="Gamble T."/>
            <person name="Ode P.J."/>
            <person name="Paul R."/>
            <person name="Zaspel J.M."/>
        </authorList>
    </citation>
    <scope>NUCLEOTIDE SEQUENCE [LARGE SCALE GENOMIC DNA]</scope>
    <source>
        <strain evidence="1">CgM1</strain>
    </source>
</reference>
<evidence type="ECO:0000313" key="2">
    <source>
        <dbReference type="Proteomes" id="UP000826195"/>
    </source>
</evidence>
<gene>
    <name evidence="1" type="ORF">KQX54_009644</name>
</gene>
<dbReference type="Proteomes" id="UP000826195">
    <property type="component" value="Unassembled WGS sequence"/>
</dbReference>
<sequence length="121" mass="14142">MTNERNRSHEKHDLVSFKGWLCISISVCLKESGGETVRRKRSPHLPRIFVFKYLNTLLAAAPAPAPELLLRGQTSGIFFKREHCLAHLRWLLAYLFESSVKLRRYENPRELEYHHPDSTAR</sequence>
<proteinExistence type="predicted"/>
<comment type="caution">
    <text evidence="1">The sequence shown here is derived from an EMBL/GenBank/DDBJ whole genome shotgun (WGS) entry which is preliminary data.</text>
</comment>
<dbReference type="EMBL" id="JAHXZJ010000002">
    <property type="protein sequence ID" value="KAH0564130.1"/>
    <property type="molecule type" value="Genomic_DNA"/>
</dbReference>
<name>A0AAV7J4D4_COTGL</name>
<dbReference type="AlphaFoldDB" id="A0AAV7J4D4"/>
<keyword evidence="2" id="KW-1185">Reference proteome</keyword>
<protein>
    <submittedName>
        <fullName evidence="1">Uncharacterized protein</fullName>
    </submittedName>
</protein>
<organism evidence="1 2">
    <name type="scientific">Cotesia glomerata</name>
    <name type="common">Lepidopteran parasitic wasp</name>
    <name type="synonym">Apanteles glomeratus</name>
    <dbReference type="NCBI Taxonomy" id="32391"/>
    <lineage>
        <taxon>Eukaryota</taxon>
        <taxon>Metazoa</taxon>
        <taxon>Ecdysozoa</taxon>
        <taxon>Arthropoda</taxon>
        <taxon>Hexapoda</taxon>
        <taxon>Insecta</taxon>
        <taxon>Pterygota</taxon>
        <taxon>Neoptera</taxon>
        <taxon>Endopterygota</taxon>
        <taxon>Hymenoptera</taxon>
        <taxon>Apocrita</taxon>
        <taxon>Ichneumonoidea</taxon>
        <taxon>Braconidae</taxon>
        <taxon>Microgastrinae</taxon>
        <taxon>Cotesia</taxon>
    </lineage>
</organism>